<reference evidence="2" key="2">
    <citation type="submission" date="2021-04" db="EMBL/GenBank/DDBJ databases">
        <authorList>
            <person name="Gilroy R."/>
        </authorList>
    </citation>
    <scope>NUCLEOTIDE SEQUENCE</scope>
    <source>
        <strain evidence="2">CHK169-11906</strain>
    </source>
</reference>
<dbReference type="InterPro" id="IPR009501">
    <property type="entry name" value="UCP020269"/>
</dbReference>
<evidence type="ECO:0000313" key="2">
    <source>
        <dbReference type="EMBL" id="HJA99484.1"/>
    </source>
</evidence>
<proteinExistence type="predicted"/>
<evidence type="ECO:0000259" key="1">
    <source>
        <dbReference type="Pfam" id="PF02589"/>
    </source>
</evidence>
<dbReference type="EMBL" id="DWYR01000025">
    <property type="protein sequence ID" value="HJA99484.1"/>
    <property type="molecule type" value="Genomic_DNA"/>
</dbReference>
<dbReference type="Pfam" id="PF02589">
    <property type="entry name" value="LUD_dom"/>
    <property type="match status" value="1"/>
</dbReference>
<accession>A0A9D2RKM7</accession>
<feature type="domain" description="LUD" evidence="1">
    <location>
        <begin position="6"/>
        <end position="202"/>
    </location>
</feature>
<dbReference type="PANTHER" id="PTHR36179:SF2">
    <property type="entry name" value="LUD DOMAIN-CONTAINING PROTEIN"/>
    <property type="match status" value="1"/>
</dbReference>
<evidence type="ECO:0000313" key="3">
    <source>
        <dbReference type="Proteomes" id="UP000824259"/>
    </source>
</evidence>
<dbReference type="PANTHER" id="PTHR36179">
    <property type="entry name" value="LUD_DOM DOMAIN-CONTAINING PROTEIN"/>
    <property type="match status" value="1"/>
</dbReference>
<dbReference type="AlphaFoldDB" id="A0A9D2RKM7"/>
<protein>
    <submittedName>
        <fullName evidence="2">Lactate utilization protein</fullName>
    </submittedName>
</protein>
<reference evidence="2" key="1">
    <citation type="journal article" date="2021" name="PeerJ">
        <title>Extensive microbial diversity within the chicken gut microbiome revealed by metagenomics and culture.</title>
        <authorList>
            <person name="Gilroy R."/>
            <person name="Ravi A."/>
            <person name="Getino M."/>
            <person name="Pursley I."/>
            <person name="Horton D.L."/>
            <person name="Alikhan N.F."/>
            <person name="Baker D."/>
            <person name="Gharbi K."/>
            <person name="Hall N."/>
            <person name="Watson M."/>
            <person name="Adriaenssens E.M."/>
            <person name="Foster-Nyarko E."/>
            <person name="Jarju S."/>
            <person name="Secka A."/>
            <person name="Antonio M."/>
            <person name="Oren A."/>
            <person name="Chaudhuri R.R."/>
            <person name="La Ragione R."/>
            <person name="Hildebrand F."/>
            <person name="Pallen M.J."/>
        </authorList>
    </citation>
    <scope>NUCLEOTIDE SEQUENCE</scope>
    <source>
        <strain evidence="2">CHK169-11906</strain>
    </source>
</reference>
<gene>
    <name evidence="2" type="ORF">H9779_07810</name>
</gene>
<sequence>MNEQMERCQKNLLRHGFDVRIASDKEEARRILEEEIAATVPESIAFGGSMTMEATGIVEALRKDDRYRIYDTVNHALPREERLELRRQGLLADLFITGINAITEEGALFWLDMQGNRIAAIAYGPRKVLLVAGRNKIVATRAEAEERIRTIAAPRNAARLNQHTPCVQTGVCADCSSEERICCTHMCMERCVPRKRVTVILIDEELGL</sequence>
<dbReference type="PIRSF" id="PIRSF020269">
    <property type="entry name" value="DUF1121"/>
    <property type="match status" value="1"/>
</dbReference>
<organism evidence="2 3">
    <name type="scientific">Candidatus Alistipes avicola</name>
    <dbReference type="NCBI Taxonomy" id="2838432"/>
    <lineage>
        <taxon>Bacteria</taxon>
        <taxon>Pseudomonadati</taxon>
        <taxon>Bacteroidota</taxon>
        <taxon>Bacteroidia</taxon>
        <taxon>Bacteroidales</taxon>
        <taxon>Rikenellaceae</taxon>
        <taxon>Alistipes</taxon>
    </lineage>
</organism>
<name>A0A9D2RKM7_9BACT</name>
<comment type="caution">
    <text evidence="2">The sequence shown here is derived from an EMBL/GenBank/DDBJ whole genome shotgun (WGS) entry which is preliminary data.</text>
</comment>
<dbReference type="InterPro" id="IPR003741">
    <property type="entry name" value="LUD_dom"/>
</dbReference>
<dbReference type="Proteomes" id="UP000824259">
    <property type="component" value="Unassembled WGS sequence"/>
</dbReference>